<proteinExistence type="predicted"/>
<accession>A0AAD3XLQ6</accession>
<dbReference type="Proteomes" id="UP001279734">
    <property type="component" value="Unassembled WGS sequence"/>
</dbReference>
<evidence type="ECO:0000313" key="2">
    <source>
        <dbReference type="Proteomes" id="UP001279734"/>
    </source>
</evidence>
<dbReference type="EMBL" id="BSYO01000009">
    <property type="protein sequence ID" value="GMH09343.1"/>
    <property type="molecule type" value="Genomic_DNA"/>
</dbReference>
<dbReference type="AlphaFoldDB" id="A0AAD3XLQ6"/>
<sequence length="162" mass="18620">MSLFTGEMVSQRRKPVCPLDFTVVEAECYMKASKRGIYGGFTEGETHSCTDLGSFQILTRKYFMTCRNLARHFADSTDLIFVPCHGRKVSDNLKREYKAQSEVGRRSEDLWRRKSNLSTNLSASSAAVDKLNDEFNHLLLKLQPADETITDRKFFVEKWSSF</sequence>
<keyword evidence="2" id="KW-1185">Reference proteome</keyword>
<comment type="caution">
    <text evidence="1">The sequence shown here is derived from an EMBL/GenBank/DDBJ whole genome shotgun (WGS) entry which is preliminary data.</text>
</comment>
<protein>
    <submittedName>
        <fullName evidence="1">Uncharacterized protein</fullName>
    </submittedName>
</protein>
<evidence type="ECO:0000313" key="1">
    <source>
        <dbReference type="EMBL" id="GMH09343.1"/>
    </source>
</evidence>
<reference evidence="1" key="1">
    <citation type="submission" date="2023-05" db="EMBL/GenBank/DDBJ databases">
        <title>Nepenthes gracilis genome sequencing.</title>
        <authorList>
            <person name="Fukushima K."/>
        </authorList>
    </citation>
    <scope>NUCLEOTIDE SEQUENCE</scope>
    <source>
        <strain evidence="1">SING2019-196</strain>
    </source>
</reference>
<gene>
    <name evidence="1" type="ORF">Nepgr_011184</name>
</gene>
<name>A0AAD3XLQ6_NEPGR</name>
<organism evidence="1 2">
    <name type="scientific">Nepenthes gracilis</name>
    <name type="common">Slender pitcher plant</name>
    <dbReference type="NCBI Taxonomy" id="150966"/>
    <lineage>
        <taxon>Eukaryota</taxon>
        <taxon>Viridiplantae</taxon>
        <taxon>Streptophyta</taxon>
        <taxon>Embryophyta</taxon>
        <taxon>Tracheophyta</taxon>
        <taxon>Spermatophyta</taxon>
        <taxon>Magnoliopsida</taxon>
        <taxon>eudicotyledons</taxon>
        <taxon>Gunneridae</taxon>
        <taxon>Pentapetalae</taxon>
        <taxon>Caryophyllales</taxon>
        <taxon>Nepenthaceae</taxon>
        <taxon>Nepenthes</taxon>
    </lineage>
</organism>